<comment type="caution">
    <text evidence="1">The sequence shown here is derived from an EMBL/GenBank/DDBJ whole genome shotgun (WGS) entry which is preliminary data.</text>
</comment>
<evidence type="ECO:0000313" key="1">
    <source>
        <dbReference type="EMBL" id="CAI2196443.1"/>
    </source>
</evidence>
<proteinExistence type="predicted"/>
<gene>
    <name evidence="1" type="ORF">FWILDA_LOCUS17582</name>
</gene>
<evidence type="ECO:0000313" key="2">
    <source>
        <dbReference type="Proteomes" id="UP001153678"/>
    </source>
</evidence>
<sequence length="409" mass="48227">MAGNLPDLCLHGIFNHLNDDDKTLYSCTFVNKRWSYSSIPVLWANPFELIKNLELFKPLLDTYFSFLPQNHLQKLEIKPRFNRNTMSFNYPVFFRHMNLLSIFRGIEYWCQKEPTYEEESYDALQKEVQICEALVEYLFIHSSKIDTLVIRKFSYFDILNLSGSRNVLSKVHTLIFDNELFANQSSTLSNLNQNFRSLTCYFEPPHYDSIDSLKQLIRSQKNLIDITISEPQGDKLFPMFWEIFHSSINVTSTITFIEFEDIQFPRNIALIYHLSSFTNLQYLKFNGCDLLGILFKEDQLIQEINSCRPLAFKKLNTIIIIETPLTIELLKILLQLSGEELRCLELLDMKIAKFNYIIKWLEVFCLKLRRLVVKDPSNKLEIVRIQDFFLKFDNLPYVIINGEKFTSLT</sequence>
<dbReference type="EMBL" id="CAMKVN010014245">
    <property type="protein sequence ID" value="CAI2196443.1"/>
    <property type="molecule type" value="Genomic_DNA"/>
</dbReference>
<dbReference type="OrthoDB" id="2344335at2759"/>
<dbReference type="AlphaFoldDB" id="A0A9W4T967"/>
<protein>
    <submittedName>
        <fullName evidence="1">17880_t:CDS:1</fullName>
    </submittedName>
</protein>
<organism evidence="1 2">
    <name type="scientific">Funneliformis geosporum</name>
    <dbReference type="NCBI Taxonomy" id="1117311"/>
    <lineage>
        <taxon>Eukaryota</taxon>
        <taxon>Fungi</taxon>
        <taxon>Fungi incertae sedis</taxon>
        <taxon>Mucoromycota</taxon>
        <taxon>Glomeromycotina</taxon>
        <taxon>Glomeromycetes</taxon>
        <taxon>Glomerales</taxon>
        <taxon>Glomeraceae</taxon>
        <taxon>Funneliformis</taxon>
    </lineage>
</organism>
<accession>A0A9W4T967</accession>
<reference evidence="1" key="1">
    <citation type="submission" date="2022-08" db="EMBL/GenBank/DDBJ databases">
        <authorList>
            <person name="Kallberg Y."/>
            <person name="Tangrot J."/>
            <person name="Rosling A."/>
        </authorList>
    </citation>
    <scope>NUCLEOTIDE SEQUENCE</scope>
    <source>
        <strain evidence="1">Wild A</strain>
    </source>
</reference>
<keyword evidence="2" id="KW-1185">Reference proteome</keyword>
<dbReference type="Proteomes" id="UP001153678">
    <property type="component" value="Unassembled WGS sequence"/>
</dbReference>
<name>A0A9W4T967_9GLOM</name>